<dbReference type="GO" id="GO:0003677">
    <property type="term" value="F:DNA binding"/>
    <property type="evidence" value="ECO:0007669"/>
    <property type="project" value="UniProtKB-KW"/>
</dbReference>
<dbReference type="AlphaFoldDB" id="A0A2U1T714"/>
<dbReference type="Pfam" id="PF09856">
    <property type="entry name" value="ScfRs"/>
    <property type="match status" value="1"/>
</dbReference>
<dbReference type="InterPro" id="IPR050807">
    <property type="entry name" value="TransReg_Diox_bact_type"/>
</dbReference>
<comment type="similarity">
    <text evidence="1">Belongs to the short-chain fatty acyl-CoA assimilation regulator (ScfR) family.</text>
</comment>
<comment type="caution">
    <text evidence="6">The sequence shown here is derived from an EMBL/GenBank/DDBJ whole genome shotgun (WGS) entry which is preliminary data.</text>
</comment>
<keyword evidence="7" id="KW-1185">Reference proteome</keyword>
<sequence>MAKLFAGGRIRTLRRGAELTQTEMARRLDISTSYLNQLENDQRPLTVTVLMNLARSFDVDPTFFSEDADARTVAALHEALPRVPAEQLSDLAARYPHIAEELTDQLHTPNQDPGAYALVRDYFYETRNYIHSLDTAGEQLAADLGSMQLRVGRLADRLERDAGVTVNFRGDVTGPARHFDRATRALTLRTGLRHTQLCFQMALQYALIVHDEHLGELAAELPTEESREIARLGLAQYFAAAVTLPYTEFLQRAEETRYDVEKIAYHFSASFESTSHRLSSLQRPGARGVPFFFVRTDRAGNISKRQSATGFHFSRSSATCPLWVIHRAFETPARVTRQVASMPDGRSYLWVARYVAAPARGFGKPRKEFAVALGCDLDQAHRLVYSDGLELTAEAATPIGPGCTACPRRHCPQRAFPEAGKTVVVDLETGSEERYLTRD</sequence>
<dbReference type="InterPro" id="IPR026281">
    <property type="entry name" value="HTH_RamB"/>
</dbReference>
<dbReference type="InterPro" id="IPR010982">
    <property type="entry name" value="Lambda_DNA-bd_dom_sf"/>
</dbReference>
<evidence type="ECO:0000259" key="5">
    <source>
        <dbReference type="PROSITE" id="PS50943"/>
    </source>
</evidence>
<organism evidence="6 7">
    <name type="scientific">Corynebacterium yudongzhengii</name>
    <dbReference type="NCBI Taxonomy" id="2080740"/>
    <lineage>
        <taxon>Bacteria</taxon>
        <taxon>Bacillati</taxon>
        <taxon>Actinomycetota</taxon>
        <taxon>Actinomycetes</taxon>
        <taxon>Mycobacteriales</taxon>
        <taxon>Corynebacteriaceae</taxon>
        <taxon>Corynebacterium</taxon>
    </lineage>
</organism>
<keyword evidence="3" id="KW-0238">DNA-binding</keyword>
<dbReference type="RefSeq" id="WP_108430978.1">
    <property type="nucleotide sequence ID" value="NZ_CP026947.1"/>
</dbReference>
<dbReference type="Gene3D" id="1.10.260.40">
    <property type="entry name" value="lambda repressor-like DNA-binding domains"/>
    <property type="match status" value="1"/>
</dbReference>
<evidence type="ECO:0000256" key="2">
    <source>
        <dbReference type="ARBA" id="ARBA00023015"/>
    </source>
</evidence>
<evidence type="ECO:0000313" key="6">
    <source>
        <dbReference type="EMBL" id="PWC01800.1"/>
    </source>
</evidence>
<dbReference type="KEGG" id="cyz:C3B44_02480"/>
<dbReference type="Pfam" id="PF01381">
    <property type="entry name" value="HTH_3"/>
    <property type="match status" value="1"/>
</dbReference>
<dbReference type="InterPro" id="IPR001387">
    <property type="entry name" value="Cro/C1-type_HTH"/>
</dbReference>
<dbReference type="SUPFAM" id="SSF47413">
    <property type="entry name" value="lambda repressor-like DNA-binding domains"/>
    <property type="match status" value="1"/>
</dbReference>
<dbReference type="EMBL" id="QEEZ01000008">
    <property type="protein sequence ID" value="PWC01800.1"/>
    <property type="molecule type" value="Genomic_DNA"/>
</dbReference>
<dbReference type="InterPro" id="IPR018653">
    <property type="entry name" value="ScfR_C"/>
</dbReference>
<keyword evidence="4" id="KW-0804">Transcription</keyword>
<dbReference type="GO" id="GO:0003700">
    <property type="term" value="F:DNA-binding transcription factor activity"/>
    <property type="evidence" value="ECO:0007669"/>
    <property type="project" value="TreeGrafter"/>
</dbReference>
<dbReference type="PIRSF" id="PIRSF019251">
    <property type="entry name" value="Rv0465c"/>
    <property type="match status" value="1"/>
</dbReference>
<dbReference type="Proteomes" id="UP000244989">
    <property type="component" value="Unassembled WGS sequence"/>
</dbReference>
<dbReference type="PANTHER" id="PTHR46797:SF23">
    <property type="entry name" value="HTH-TYPE TRANSCRIPTIONAL REGULATOR SUTR"/>
    <property type="match status" value="1"/>
</dbReference>
<protein>
    <submittedName>
        <fullName evidence="6">XRE family transcriptional regulator</fullName>
    </submittedName>
</protein>
<dbReference type="SMART" id="SM00530">
    <property type="entry name" value="HTH_XRE"/>
    <property type="match status" value="1"/>
</dbReference>
<dbReference type="GO" id="GO:0005829">
    <property type="term" value="C:cytosol"/>
    <property type="evidence" value="ECO:0007669"/>
    <property type="project" value="TreeGrafter"/>
</dbReference>
<evidence type="ECO:0000313" key="7">
    <source>
        <dbReference type="Proteomes" id="UP000244989"/>
    </source>
</evidence>
<dbReference type="OrthoDB" id="9810578at2"/>
<dbReference type="PROSITE" id="PS50943">
    <property type="entry name" value="HTH_CROC1"/>
    <property type="match status" value="1"/>
</dbReference>
<proteinExistence type="inferred from homology"/>
<dbReference type="InterPro" id="IPR010359">
    <property type="entry name" value="IrrE_HExxH"/>
</dbReference>
<dbReference type="CDD" id="cd00093">
    <property type="entry name" value="HTH_XRE"/>
    <property type="match status" value="1"/>
</dbReference>
<keyword evidence="2" id="KW-0805">Transcription regulation</keyword>
<accession>A0A2U1T714</accession>
<name>A0A2U1T714_9CORY</name>
<evidence type="ECO:0000256" key="4">
    <source>
        <dbReference type="ARBA" id="ARBA00023163"/>
    </source>
</evidence>
<dbReference type="Pfam" id="PF06114">
    <property type="entry name" value="Peptidase_M78"/>
    <property type="match status" value="1"/>
</dbReference>
<evidence type="ECO:0000256" key="1">
    <source>
        <dbReference type="ARBA" id="ARBA00007227"/>
    </source>
</evidence>
<dbReference type="PANTHER" id="PTHR46797">
    <property type="entry name" value="HTH-TYPE TRANSCRIPTIONAL REGULATOR"/>
    <property type="match status" value="1"/>
</dbReference>
<gene>
    <name evidence="6" type="ORF">DF222_05565</name>
</gene>
<reference evidence="7" key="1">
    <citation type="submission" date="2018-04" db="EMBL/GenBank/DDBJ databases">
        <authorList>
            <person name="Liu S."/>
            <person name="Wang Z."/>
            <person name="Li J."/>
        </authorList>
    </citation>
    <scope>NUCLEOTIDE SEQUENCE [LARGE SCALE GENOMIC DNA]</scope>
    <source>
        <strain evidence="7">2189</strain>
    </source>
</reference>
<evidence type="ECO:0000256" key="3">
    <source>
        <dbReference type="ARBA" id="ARBA00023125"/>
    </source>
</evidence>
<feature type="domain" description="HTH cro/C1-type" evidence="5">
    <location>
        <begin position="10"/>
        <end position="64"/>
    </location>
</feature>